<dbReference type="InterPro" id="IPR045002">
    <property type="entry name" value="Ech1-like"/>
</dbReference>
<sequence length="277" mass="30425">MYTYNTLKVDKGDDFVVHVQLNRASRLNAMNFELWREIGDCFEKLAVDPDCRAVVLSGNGKAFSVGLDLKENDVITGLSDDSADDQARRSFLLGRKIRFLQQCFTNINQCPKPVIVATHGYCLGGGVDLITACDIRLASKETVFGIKEVDVGIVADVGTLNRIGKVCGNDSWIRDIAFTGRNFGAEEAQRNLLLSGVYSSKDETLAEALKLAKTIAEKSPVAVQGTKINLNYSREHTTADSLEYVATWNQSQLFTDDVAKSAMAILTKSKVPKFSKL</sequence>
<evidence type="ECO:0000256" key="1">
    <source>
        <dbReference type="ARBA" id="ARBA00004275"/>
    </source>
</evidence>
<dbReference type="InterPro" id="IPR001753">
    <property type="entry name" value="Enoyl-CoA_hydra/iso"/>
</dbReference>
<comment type="similarity">
    <text evidence="3">Belongs to the enoyl-CoA hydratase/isomerase family.</text>
</comment>
<dbReference type="Pfam" id="PF00378">
    <property type="entry name" value="ECH_1"/>
    <property type="match status" value="1"/>
</dbReference>
<evidence type="ECO:0000256" key="9">
    <source>
        <dbReference type="ARBA" id="ARBA00051408"/>
    </source>
</evidence>
<dbReference type="GO" id="GO:0006631">
    <property type="term" value="P:fatty acid metabolic process"/>
    <property type="evidence" value="ECO:0007669"/>
    <property type="project" value="UniProtKB-KW"/>
</dbReference>
<dbReference type="FunFam" id="3.90.226.10:FF:000024">
    <property type="entry name" value="Delta3,5-delta2,4-dienoyl-CoA isomerase"/>
    <property type="match status" value="1"/>
</dbReference>
<protein>
    <recommendedName>
        <fullName evidence="12">Delta(3,5)-Delta(2,4)-dienoyl-CoA isomerase, mitochondrial</fullName>
    </recommendedName>
</protein>
<accession>A0AA36G3V2</accession>
<evidence type="ECO:0000256" key="6">
    <source>
        <dbReference type="ARBA" id="ARBA00023098"/>
    </source>
</evidence>
<comment type="pathway">
    <text evidence="2">Lipid metabolism; fatty acid beta-oxidation.</text>
</comment>
<dbReference type="SUPFAM" id="SSF52096">
    <property type="entry name" value="ClpP/crotonase"/>
    <property type="match status" value="1"/>
</dbReference>
<evidence type="ECO:0000256" key="7">
    <source>
        <dbReference type="ARBA" id="ARBA00023140"/>
    </source>
</evidence>
<dbReference type="GO" id="GO:0005777">
    <property type="term" value="C:peroxisome"/>
    <property type="evidence" value="ECO:0007669"/>
    <property type="project" value="UniProtKB-SubCell"/>
</dbReference>
<comment type="catalytic activity">
    <reaction evidence="10">
        <text>(3E,5Z,8Z,11Z,14Z)-eicosapentaenoyl-CoA = (2E,4E,8Z,11Z,14Z)-eicosapentaenoyl-CoA</text>
        <dbReference type="Rhea" id="RHEA:45224"/>
        <dbReference type="ChEBI" id="CHEBI:85090"/>
        <dbReference type="ChEBI" id="CHEBI:85091"/>
    </reaction>
</comment>
<comment type="subcellular location">
    <subcellularLocation>
        <location evidence="1">Peroxisome</location>
    </subcellularLocation>
</comment>
<dbReference type="FunFam" id="1.10.12.10:FF:000004">
    <property type="entry name" value="Delta3,5-delta2,4-dienoyl-CoA isomerase"/>
    <property type="match status" value="1"/>
</dbReference>
<organism evidence="13 14">
    <name type="scientific">Mesorhabditis spiculigera</name>
    <dbReference type="NCBI Taxonomy" id="96644"/>
    <lineage>
        <taxon>Eukaryota</taxon>
        <taxon>Metazoa</taxon>
        <taxon>Ecdysozoa</taxon>
        <taxon>Nematoda</taxon>
        <taxon>Chromadorea</taxon>
        <taxon>Rhabditida</taxon>
        <taxon>Rhabditina</taxon>
        <taxon>Rhabditomorpha</taxon>
        <taxon>Rhabditoidea</taxon>
        <taxon>Rhabditidae</taxon>
        <taxon>Mesorhabditinae</taxon>
        <taxon>Mesorhabditis</taxon>
    </lineage>
</organism>
<reference evidence="13" key="1">
    <citation type="submission" date="2023-06" db="EMBL/GenBank/DDBJ databases">
        <authorList>
            <person name="Delattre M."/>
        </authorList>
    </citation>
    <scope>NUCLEOTIDE SEQUENCE</scope>
    <source>
        <strain evidence="13">AF72</strain>
    </source>
</reference>
<dbReference type="PANTHER" id="PTHR43149">
    <property type="entry name" value="ENOYL-COA HYDRATASE"/>
    <property type="match status" value="1"/>
</dbReference>
<evidence type="ECO:0000256" key="3">
    <source>
        <dbReference type="ARBA" id="ARBA00005254"/>
    </source>
</evidence>
<evidence type="ECO:0000256" key="2">
    <source>
        <dbReference type="ARBA" id="ARBA00005005"/>
    </source>
</evidence>
<dbReference type="EMBL" id="CATQJA010002652">
    <property type="protein sequence ID" value="CAJ0577907.1"/>
    <property type="molecule type" value="Genomic_DNA"/>
</dbReference>
<dbReference type="Gene3D" id="3.90.226.10">
    <property type="entry name" value="2-enoyl-CoA Hydratase, Chain A, domain 1"/>
    <property type="match status" value="1"/>
</dbReference>
<evidence type="ECO:0000256" key="8">
    <source>
        <dbReference type="ARBA" id="ARBA00023235"/>
    </source>
</evidence>
<dbReference type="Proteomes" id="UP001177023">
    <property type="component" value="Unassembled WGS sequence"/>
</dbReference>
<dbReference type="GO" id="GO:0051750">
    <property type="term" value="F:delta(3,5)-delta(2,4)-dienoyl-CoA isomerase activity"/>
    <property type="evidence" value="ECO:0007669"/>
    <property type="project" value="TreeGrafter"/>
</dbReference>
<keyword evidence="14" id="KW-1185">Reference proteome</keyword>
<comment type="catalytic activity">
    <reaction evidence="9">
        <text>(3E,5Z)-octadienoyl-CoA = (2E,4E)-octadienoyl-CoA</text>
        <dbReference type="Rhea" id="RHEA:45244"/>
        <dbReference type="ChEBI" id="CHEBI:62243"/>
        <dbReference type="ChEBI" id="CHEBI:85108"/>
    </reaction>
</comment>
<gene>
    <name evidence="13" type="ORF">MSPICULIGERA_LOCUS16171</name>
</gene>
<evidence type="ECO:0000256" key="12">
    <source>
        <dbReference type="ARBA" id="ARBA00071021"/>
    </source>
</evidence>
<proteinExistence type="inferred from homology"/>
<dbReference type="InterPro" id="IPR029045">
    <property type="entry name" value="ClpP/crotonase-like_dom_sf"/>
</dbReference>
<keyword evidence="4" id="KW-0276">Fatty acid metabolism</keyword>
<comment type="caution">
    <text evidence="13">The sequence shown here is derived from an EMBL/GenBank/DDBJ whole genome shotgun (WGS) entry which is preliminary data.</text>
</comment>
<keyword evidence="7" id="KW-0576">Peroxisome</keyword>
<dbReference type="PANTHER" id="PTHR43149:SF1">
    <property type="entry name" value="DELTA(3,5)-DELTA(2,4)-DIENOYL-COA ISOMERASE, MITOCHONDRIAL"/>
    <property type="match status" value="1"/>
</dbReference>
<dbReference type="GO" id="GO:0005739">
    <property type="term" value="C:mitochondrion"/>
    <property type="evidence" value="ECO:0007669"/>
    <property type="project" value="TreeGrafter"/>
</dbReference>
<dbReference type="CDD" id="cd06558">
    <property type="entry name" value="crotonase-like"/>
    <property type="match status" value="1"/>
</dbReference>
<dbReference type="InterPro" id="IPR014748">
    <property type="entry name" value="Enoyl-CoA_hydra_C"/>
</dbReference>
<evidence type="ECO:0000256" key="5">
    <source>
        <dbReference type="ARBA" id="ARBA00022990"/>
    </source>
</evidence>
<keyword evidence="5" id="KW-0007">Acetylation</keyword>
<dbReference type="AlphaFoldDB" id="A0AA36G3V2"/>
<dbReference type="Gene3D" id="1.10.12.10">
    <property type="entry name" value="Lyase 2-enoyl-coa Hydratase, Chain A, domain 2"/>
    <property type="match status" value="1"/>
</dbReference>
<keyword evidence="8" id="KW-0413">Isomerase</keyword>
<evidence type="ECO:0000256" key="10">
    <source>
        <dbReference type="ARBA" id="ARBA00052809"/>
    </source>
</evidence>
<evidence type="ECO:0000256" key="4">
    <source>
        <dbReference type="ARBA" id="ARBA00022832"/>
    </source>
</evidence>
<comment type="function">
    <text evidence="11">Isomerization of 3-trans,5-cis-dienoyl-CoA to 2-trans,4-trans-dienoyl-CoA.</text>
</comment>
<evidence type="ECO:0000256" key="11">
    <source>
        <dbReference type="ARBA" id="ARBA00055786"/>
    </source>
</evidence>
<evidence type="ECO:0000313" key="14">
    <source>
        <dbReference type="Proteomes" id="UP001177023"/>
    </source>
</evidence>
<evidence type="ECO:0000313" key="13">
    <source>
        <dbReference type="EMBL" id="CAJ0577907.1"/>
    </source>
</evidence>
<name>A0AA36G3V2_9BILA</name>
<keyword evidence="6" id="KW-0443">Lipid metabolism</keyword>
<feature type="non-terminal residue" evidence="13">
    <location>
        <position position="1"/>
    </location>
</feature>